<accession>A0A4C1SRA3</accession>
<organism evidence="1 2">
    <name type="scientific">Eumeta variegata</name>
    <name type="common">Bagworm moth</name>
    <name type="synonym">Eumeta japonica</name>
    <dbReference type="NCBI Taxonomy" id="151549"/>
    <lineage>
        <taxon>Eukaryota</taxon>
        <taxon>Metazoa</taxon>
        <taxon>Ecdysozoa</taxon>
        <taxon>Arthropoda</taxon>
        <taxon>Hexapoda</taxon>
        <taxon>Insecta</taxon>
        <taxon>Pterygota</taxon>
        <taxon>Neoptera</taxon>
        <taxon>Endopterygota</taxon>
        <taxon>Lepidoptera</taxon>
        <taxon>Glossata</taxon>
        <taxon>Ditrysia</taxon>
        <taxon>Tineoidea</taxon>
        <taxon>Psychidae</taxon>
        <taxon>Oiketicinae</taxon>
        <taxon>Eumeta</taxon>
    </lineage>
</organism>
<proteinExistence type="predicted"/>
<dbReference type="AlphaFoldDB" id="A0A4C1SRA3"/>
<evidence type="ECO:0000313" key="1">
    <source>
        <dbReference type="EMBL" id="GBP04446.1"/>
    </source>
</evidence>
<evidence type="ECO:0000313" key="2">
    <source>
        <dbReference type="Proteomes" id="UP000299102"/>
    </source>
</evidence>
<protein>
    <submittedName>
        <fullName evidence="1">Uncharacterized protein</fullName>
    </submittedName>
</protein>
<name>A0A4C1SRA3_EUMVA</name>
<keyword evidence="2" id="KW-1185">Reference proteome</keyword>
<dbReference type="Proteomes" id="UP000299102">
    <property type="component" value="Unassembled WGS sequence"/>
</dbReference>
<dbReference type="EMBL" id="BGZK01007543">
    <property type="protein sequence ID" value="GBP04446.1"/>
    <property type="molecule type" value="Genomic_DNA"/>
</dbReference>
<gene>
    <name evidence="1" type="ORF">EVAR_73907_1</name>
</gene>
<sequence>MVVCGEVSLYDLIAYALSKYVFAGLQRIWLLPTSRLFSRFLGGWSLSRHDAHLSASEPLVRNAKLLGGLRGARNPKQGVCVYSITIYQVNCYLSLASMPGMVV</sequence>
<comment type="caution">
    <text evidence="1">The sequence shown here is derived from an EMBL/GenBank/DDBJ whole genome shotgun (WGS) entry which is preliminary data.</text>
</comment>
<reference evidence="1 2" key="1">
    <citation type="journal article" date="2019" name="Commun. Biol.">
        <title>The bagworm genome reveals a unique fibroin gene that provides high tensile strength.</title>
        <authorList>
            <person name="Kono N."/>
            <person name="Nakamura H."/>
            <person name="Ohtoshi R."/>
            <person name="Tomita M."/>
            <person name="Numata K."/>
            <person name="Arakawa K."/>
        </authorList>
    </citation>
    <scope>NUCLEOTIDE SEQUENCE [LARGE SCALE GENOMIC DNA]</scope>
</reference>